<evidence type="ECO:0000256" key="1">
    <source>
        <dbReference type="SAM" id="MobiDB-lite"/>
    </source>
</evidence>
<dbReference type="OrthoDB" id="1938465at2759"/>
<protein>
    <recommendedName>
        <fullName evidence="2">Integrase catalytic domain-containing protein</fullName>
    </recommendedName>
</protein>
<evidence type="ECO:0000259" key="2">
    <source>
        <dbReference type="PROSITE" id="PS50994"/>
    </source>
</evidence>
<dbReference type="InterPro" id="IPR036875">
    <property type="entry name" value="Znf_CCHC_sf"/>
</dbReference>
<dbReference type="PANTHER" id="PTHR42648">
    <property type="entry name" value="TRANSPOSASE, PUTATIVE-RELATED"/>
    <property type="match status" value="1"/>
</dbReference>
<dbReference type="SUPFAM" id="SSF53098">
    <property type="entry name" value="Ribonuclease H-like"/>
    <property type="match status" value="1"/>
</dbReference>
<sequence>MEVHMDGQLLWGYLTGERICPPRPLLPTPPTYPPDADDDAKNALLEAFETEMESYQSDLGVYETWLREEKSAKAILLASMEVDLSLSLRGGDARSSGEETRLRAGGVTCAPPQPSVLAATPPQVSPSQPSPVVTGAPSGVQCGYCKLYGHEEKDCRKKQRDRSGRRGGHAFRGSGGSSTHESTRSCLQRSRRFLPVCRLTSAAQPPQFATMIRTQFNSLIRVFRADSAGEYISTAHRSYLAEQGTLAQFSCPGAHAQNGVAERKHRHTLETARALLISSMLAPHFWAEAVLQFVFLINRQPSTSLRVALL</sequence>
<dbReference type="InterPro" id="IPR036397">
    <property type="entry name" value="RNaseH_sf"/>
</dbReference>
<reference evidence="3" key="1">
    <citation type="submission" date="2020-10" db="EMBL/GenBank/DDBJ databases">
        <authorList>
            <person name="Han B."/>
            <person name="Lu T."/>
            <person name="Zhao Q."/>
            <person name="Huang X."/>
            <person name="Zhao Y."/>
        </authorList>
    </citation>
    <scope>NUCLEOTIDE SEQUENCE</scope>
</reference>
<dbReference type="InterPro" id="IPR039537">
    <property type="entry name" value="Retrotran_Ty1/copia-like"/>
</dbReference>
<dbReference type="GO" id="GO:0008270">
    <property type="term" value="F:zinc ion binding"/>
    <property type="evidence" value="ECO:0007669"/>
    <property type="project" value="InterPro"/>
</dbReference>
<dbReference type="EMBL" id="CAJGYO010000016">
    <property type="protein sequence ID" value="CAD6271539.1"/>
    <property type="molecule type" value="Genomic_DNA"/>
</dbReference>
<dbReference type="PROSITE" id="PS50994">
    <property type="entry name" value="INTEGRASE"/>
    <property type="match status" value="1"/>
</dbReference>
<feature type="compositionally biased region" description="Basic residues" evidence="1">
    <location>
        <begin position="156"/>
        <end position="169"/>
    </location>
</feature>
<evidence type="ECO:0000313" key="4">
    <source>
        <dbReference type="Proteomes" id="UP000604825"/>
    </source>
</evidence>
<comment type="caution">
    <text evidence="3">The sequence shown here is derived from an EMBL/GenBank/DDBJ whole genome shotgun (WGS) entry which is preliminary data.</text>
</comment>
<feature type="domain" description="Integrase catalytic" evidence="2">
    <location>
        <begin position="221"/>
        <end position="310"/>
    </location>
</feature>
<dbReference type="GO" id="GO:0015074">
    <property type="term" value="P:DNA integration"/>
    <property type="evidence" value="ECO:0007669"/>
    <property type="project" value="InterPro"/>
</dbReference>
<evidence type="ECO:0000313" key="3">
    <source>
        <dbReference type="EMBL" id="CAD6271539.1"/>
    </source>
</evidence>
<dbReference type="PANTHER" id="PTHR42648:SF28">
    <property type="entry name" value="TRANSPOSON-ENCODED PROTEIN WITH RIBONUCLEASE H-LIKE AND RETROVIRUS ZINC FINGER-LIKE DOMAINS"/>
    <property type="match status" value="1"/>
</dbReference>
<organism evidence="3 4">
    <name type="scientific">Miscanthus lutarioriparius</name>
    <dbReference type="NCBI Taxonomy" id="422564"/>
    <lineage>
        <taxon>Eukaryota</taxon>
        <taxon>Viridiplantae</taxon>
        <taxon>Streptophyta</taxon>
        <taxon>Embryophyta</taxon>
        <taxon>Tracheophyta</taxon>
        <taxon>Spermatophyta</taxon>
        <taxon>Magnoliopsida</taxon>
        <taxon>Liliopsida</taxon>
        <taxon>Poales</taxon>
        <taxon>Poaceae</taxon>
        <taxon>PACMAD clade</taxon>
        <taxon>Panicoideae</taxon>
        <taxon>Andropogonodae</taxon>
        <taxon>Andropogoneae</taxon>
        <taxon>Saccharinae</taxon>
        <taxon>Miscanthus</taxon>
    </lineage>
</organism>
<dbReference type="Gene3D" id="3.30.420.10">
    <property type="entry name" value="Ribonuclease H-like superfamily/Ribonuclease H"/>
    <property type="match status" value="1"/>
</dbReference>
<dbReference type="AlphaFoldDB" id="A0A811RP39"/>
<gene>
    <name evidence="3" type="ORF">NCGR_LOCUS54825</name>
</gene>
<keyword evidence="4" id="KW-1185">Reference proteome</keyword>
<proteinExistence type="predicted"/>
<dbReference type="GO" id="GO:0003676">
    <property type="term" value="F:nucleic acid binding"/>
    <property type="evidence" value="ECO:0007669"/>
    <property type="project" value="InterPro"/>
</dbReference>
<accession>A0A811RP39</accession>
<feature type="region of interest" description="Disordered" evidence="1">
    <location>
        <begin position="155"/>
        <end position="185"/>
    </location>
</feature>
<dbReference type="Proteomes" id="UP000604825">
    <property type="component" value="Unassembled WGS sequence"/>
</dbReference>
<dbReference type="InterPro" id="IPR001584">
    <property type="entry name" value="Integrase_cat-core"/>
</dbReference>
<name>A0A811RP39_9POAL</name>
<dbReference type="InterPro" id="IPR012337">
    <property type="entry name" value="RNaseH-like_sf"/>
</dbReference>
<dbReference type="SUPFAM" id="SSF57756">
    <property type="entry name" value="Retrovirus zinc finger-like domains"/>
    <property type="match status" value="1"/>
</dbReference>